<accession>A0A0D1EI99</accession>
<dbReference type="Proteomes" id="UP000032232">
    <property type="component" value="Unassembled WGS sequence"/>
</dbReference>
<keyword evidence="2" id="KW-1185">Reference proteome</keyword>
<dbReference type="RefSeq" id="WP_043919472.1">
    <property type="nucleotide sequence ID" value="NZ_FZPF01000009.1"/>
</dbReference>
<comment type="caution">
    <text evidence="1">The sequence shown here is derived from an EMBL/GenBank/DDBJ whole genome shotgun (WGS) entry which is preliminary data.</text>
</comment>
<evidence type="ECO:0000313" key="2">
    <source>
        <dbReference type="Proteomes" id="UP000032232"/>
    </source>
</evidence>
<dbReference type="EMBL" id="JYFE01000048">
    <property type="protein sequence ID" value="KIT15580.1"/>
    <property type="molecule type" value="Genomic_DNA"/>
</dbReference>
<proteinExistence type="predicted"/>
<name>A0A0D1EI99_9RHOB</name>
<evidence type="ECO:0000313" key="1">
    <source>
        <dbReference type="EMBL" id="KIT15580.1"/>
    </source>
</evidence>
<reference evidence="1 2" key="1">
    <citation type="submission" date="2015-02" db="EMBL/GenBank/DDBJ databases">
        <title>Genome Sequence of Jannaschia aquimarina DSM28248, a member of the Roseobacter clade.</title>
        <authorList>
            <person name="Voget S."/>
            <person name="Daniel R."/>
        </authorList>
    </citation>
    <scope>NUCLEOTIDE SEQUENCE [LARGE SCALE GENOMIC DNA]</scope>
    <source>
        <strain evidence="1 2">GSW-M26</strain>
    </source>
</reference>
<dbReference type="PATRIC" id="fig|935700.4.peg.2767"/>
<evidence type="ECO:0008006" key="3">
    <source>
        <dbReference type="Google" id="ProtNLM"/>
    </source>
</evidence>
<organism evidence="1 2">
    <name type="scientific">Jannaschia aquimarina</name>
    <dbReference type="NCBI Taxonomy" id="935700"/>
    <lineage>
        <taxon>Bacteria</taxon>
        <taxon>Pseudomonadati</taxon>
        <taxon>Pseudomonadota</taxon>
        <taxon>Alphaproteobacteria</taxon>
        <taxon>Rhodobacterales</taxon>
        <taxon>Roseobacteraceae</taxon>
        <taxon>Jannaschia</taxon>
    </lineage>
</organism>
<dbReference type="AlphaFoldDB" id="A0A0D1EI99"/>
<protein>
    <recommendedName>
        <fullName evidence="3">Three-Cys-motif partner protein TcmP</fullName>
    </recommendedName>
</protein>
<dbReference type="NCBIfam" id="TIGR04474">
    <property type="entry name" value="tcm_partner"/>
    <property type="match status" value="1"/>
</dbReference>
<dbReference type="InterPro" id="IPR031009">
    <property type="entry name" value="Tcm_partner"/>
</dbReference>
<dbReference type="STRING" id="935700.jaqu_26770"/>
<gene>
    <name evidence="1" type="ORF">jaqu_26770</name>
</gene>
<sequence>MSTKQYEWAAEGGAELAEHSERKHKILREYVRRYLLERCKSPLSRGLKLLLVDGFAGGGVYSDGAPGSPVILLRTLYGTVAEINARRVEGDHPALAVRCTLLLNDIDTKAVGLLRQRMADAQRDLPDDAGVTLEVVYRTVPFETLAPDIERIVKEGKFSNVLLNLDQCAYNAVHRTTLARLIQMTRSVEILYTVGIQTLISFLSINDPERVAKALRFLDLDPATQIIGPKTIARTQFLGTMERLVFETLEGCAPFVSPFSIHNPKGWRYWLIHMASVDRARQVYNDVLHDNCSQQAHYARAGLRMLQFDPSHGENGLYLFDQSAREEARDQLPDDLARLIRGYDREQIGVGALWRDVYKQTPAHSDDIHAAMMLHPDVQVFTPRGGERRAATSIHRDDVVRLVPQRRFHFG</sequence>